<protein>
    <recommendedName>
        <fullName evidence="3">CCHC-type domain-containing protein</fullName>
    </recommendedName>
</protein>
<dbReference type="PROSITE" id="PS50158">
    <property type="entry name" value="ZF_CCHC"/>
    <property type="match status" value="1"/>
</dbReference>
<dbReference type="PANTHER" id="PTHR33680">
    <property type="entry name" value="OS07G0190500 PROTEIN"/>
    <property type="match status" value="1"/>
</dbReference>
<evidence type="ECO:0000256" key="1">
    <source>
        <dbReference type="PROSITE-ProRule" id="PRU00047"/>
    </source>
</evidence>
<evidence type="ECO:0000259" key="3">
    <source>
        <dbReference type="PROSITE" id="PS50158"/>
    </source>
</evidence>
<keyword evidence="1" id="KW-0862">Zinc</keyword>
<dbReference type="InterPro" id="IPR036875">
    <property type="entry name" value="Znf_CCHC_sf"/>
</dbReference>
<reference evidence="4 5" key="1">
    <citation type="submission" date="2018-09" db="EMBL/GenBank/DDBJ databases">
        <title>A high-quality reference genome of wild soybean provides a powerful tool to mine soybean genomes.</title>
        <authorList>
            <person name="Xie M."/>
            <person name="Chung C.Y.L."/>
            <person name="Li M.-W."/>
            <person name="Wong F.-L."/>
            <person name="Chan T.-F."/>
            <person name="Lam H.-M."/>
        </authorList>
    </citation>
    <scope>NUCLEOTIDE SEQUENCE [LARGE SCALE GENOMIC DNA]</scope>
    <source>
        <strain evidence="5">cv. W05</strain>
        <tissue evidence="4">Hypocotyl of etiolated seedlings</tissue>
    </source>
</reference>
<dbReference type="Gene3D" id="4.10.60.10">
    <property type="entry name" value="Zinc finger, CCHC-type"/>
    <property type="match status" value="1"/>
</dbReference>
<feature type="region of interest" description="Disordered" evidence="2">
    <location>
        <begin position="303"/>
        <end position="322"/>
    </location>
</feature>
<dbReference type="Proteomes" id="UP000289340">
    <property type="component" value="Chromosome 16"/>
</dbReference>
<keyword evidence="1" id="KW-0863">Zinc-finger</keyword>
<keyword evidence="5" id="KW-1185">Reference proteome</keyword>
<evidence type="ECO:0000313" key="5">
    <source>
        <dbReference type="Proteomes" id="UP000289340"/>
    </source>
</evidence>
<dbReference type="Gramene" id="XM_028350415.1">
    <property type="protein sequence ID" value="XP_028206216.1"/>
    <property type="gene ID" value="LOC114389681"/>
</dbReference>
<dbReference type="PANTHER" id="PTHR33680:SF1">
    <property type="entry name" value="OS05G0489500 PROTEIN"/>
    <property type="match status" value="1"/>
</dbReference>
<feature type="domain" description="CCHC-type" evidence="3">
    <location>
        <begin position="39"/>
        <end position="53"/>
    </location>
</feature>
<dbReference type="SUPFAM" id="SSF57756">
    <property type="entry name" value="Retrovirus zinc finger-like domains"/>
    <property type="match status" value="1"/>
</dbReference>
<dbReference type="EMBL" id="QZWG01000016">
    <property type="protein sequence ID" value="RZB59604.1"/>
    <property type="molecule type" value="Genomic_DNA"/>
</dbReference>
<name>A0A445GEE3_GLYSO</name>
<feature type="region of interest" description="Disordered" evidence="2">
    <location>
        <begin position="1"/>
        <end position="24"/>
    </location>
</feature>
<evidence type="ECO:0000256" key="2">
    <source>
        <dbReference type="SAM" id="MobiDB-lite"/>
    </source>
</evidence>
<keyword evidence="1" id="KW-0479">Metal-binding</keyword>
<dbReference type="AlphaFoldDB" id="A0A445GEE3"/>
<organism evidence="4 5">
    <name type="scientific">Glycine soja</name>
    <name type="common">Wild soybean</name>
    <dbReference type="NCBI Taxonomy" id="3848"/>
    <lineage>
        <taxon>Eukaryota</taxon>
        <taxon>Viridiplantae</taxon>
        <taxon>Streptophyta</taxon>
        <taxon>Embryophyta</taxon>
        <taxon>Tracheophyta</taxon>
        <taxon>Spermatophyta</taxon>
        <taxon>Magnoliopsida</taxon>
        <taxon>eudicotyledons</taxon>
        <taxon>Gunneridae</taxon>
        <taxon>Pentapetalae</taxon>
        <taxon>rosids</taxon>
        <taxon>fabids</taxon>
        <taxon>Fabales</taxon>
        <taxon>Fabaceae</taxon>
        <taxon>Papilionoideae</taxon>
        <taxon>50 kb inversion clade</taxon>
        <taxon>NPAAA clade</taxon>
        <taxon>indigoferoid/millettioid clade</taxon>
        <taxon>Phaseoleae</taxon>
        <taxon>Glycine</taxon>
        <taxon>Glycine subgen. Soja</taxon>
    </lineage>
</organism>
<comment type="caution">
    <text evidence="4">The sequence shown here is derived from an EMBL/GenBank/DDBJ whole genome shotgun (WGS) entry which is preliminary data.</text>
</comment>
<accession>A0A445GEE3</accession>
<dbReference type="GO" id="GO:0003676">
    <property type="term" value="F:nucleic acid binding"/>
    <property type="evidence" value="ECO:0007669"/>
    <property type="project" value="InterPro"/>
</dbReference>
<feature type="compositionally biased region" description="Polar residues" evidence="2">
    <location>
        <begin position="1"/>
        <end position="20"/>
    </location>
</feature>
<dbReference type="GO" id="GO:0008270">
    <property type="term" value="F:zinc ion binding"/>
    <property type="evidence" value="ECO:0007669"/>
    <property type="project" value="UniProtKB-KW"/>
</dbReference>
<sequence length="322" mass="37065">MSLWNSPSSTSRVQSPQNTPIIPASCSPKLVKRMQQETCYKCDQRGHWSYYCPYKSPKTKPISPSPKQDSTVSYKRAHGSCGYGVTEDELLNGNSNSIARLKQSRQRTLHDFWEGCQSQNDGSQEQIKRMRITDCSENPNIEGASATQNAANVKRDGFSELESAADDIEFMNSVSWETIEAEAILSLSLRQIMFQKRIFSDDSFEIDKSKENSLTMDEQNNLFEENKMRFAQLQDEYVKTEASLEASNQHKQLLCEQVSDLKTMLDEKQNQLKCCELETLKIETRLGDLKRRMLETHFTLKERVEQTEEARKQSEERQAKLQ</sequence>
<gene>
    <name evidence="4" type="ORF">D0Y65_042711</name>
</gene>
<dbReference type="InterPro" id="IPR001878">
    <property type="entry name" value="Znf_CCHC"/>
</dbReference>
<evidence type="ECO:0000313" key="4">
    <source>
        <dbReference type="EMBL" id="RZB59604.1"/>
    </source>
</evidence>
<proteinExistence type="predicted"/>